<geneLocation type="plasmid" evidence="2">
    <name>pVH1</name>
</geneLocation>
<feature type="region of interest" description="Disordered" evidence="1">
    <location>
        <begin position="1"/>
        <end position="25"/>
    </location>
</feature>
<keyword evidence="2" id="KW-0614">Plasmid</keyword>
<dbReference type="EMBL" id="HM752261">
    <property type="protein sequence ID" value="ADQ53934.1"/>
    <property type="molecule type" value="Genomic_DNA"/>
</dbReference>
<organism evidence="2">
    <name type="scientific">Vibrio harveyi</name>
    <name type="common">Beneckea harveyi</name>
    <dbReference type="NCBI Taxonomy" id="669"/>
    <lineage>
        <taxon>Bacteria</taxon>
        <taxon>Pseudomonadati</taxon>
        <taxon>Pseudomonadota</taxon>
        <taxon>Gammaproteobacteria</taxon>
        <taxon>Vibrionales</taxon>
        <taxon>Vibrionaceae</taxon>
        <taxon>Vibrio</taxon>
    </lineage>
</organism>
<sequence>MHTISKVSNTQSKQSVMLKPSQQEREQRFLQRAKQKFGDQYDYSEVKYVNLTTLVKVICPKHGAFHTSPKNFLAAVKKIGCPLCSRSQSGKRRLQKASDGNEARGCGTDNFNVRGGTKKHQNLLLKVFG</sequence>
<name>E5G5L2_VIBHA</name>
<feature type="compositionally biased region" description="Polar residues" evidence="1">
    <location>
        <begin position="1"/>
        <end position="15"/>
    </location>
</feature>
<proteinExistence type="predicted"/>
<dbReference type="RefSeq" id="WP_423177349.1">
    <property type="nucleotide sequence ID" value="NZ_JAIWIW010000004.1"/>
</dbReference>
<evidence type="ECO:0000313" key="2">
    <source>
        <dbReference type="EMBL" id="ADQ53934.1"/>
    </source>
</evidence>
<reference evidence="2" key="1">
    <citation type="submission" date="2010-07" db="EMBL/GenBank/DDBJ databases">
        <title>Gene structure and function analysis of the virulence-related plasmid pVH1 from Vibrio harveyi VIB645.</title>
        <authorList>
            <person name="Hou X."/>
            <person name="Sun J."/>
            <person name="Sun B."/>
            <person name="Liu J."/>
            <person name="Zhang X."/>
        </authorList>
    </citation>
    <scope>NUCLEOTIDE SEQUENCE</scope>
    <source>
        <strain evidence="2">VIB645</strain>
        <plasmid evidence="2">pVH1</plasmid>
    </source>
</reference>
<accession>E5G5L2</accession>
<dbReference type="AlphaFoldDB" id="E5G5L2"/>
<protein>
    <recommendedName>
        <fullName evidence="3">DUF723 domain-containing protein</fullName>
    </recommendedName>
</protein>
<evidence type="ECO:0000256" key="1">
    <source>
        <dbReference type="SAM" id="MobiDB-lite"/>
    </source>
</evidence>
<evidence type="ECO:0008006" key="3">
    <source>
        <dbReference type="Google" id="ProtNLM"/>
    </source>
</evidence>